<dbReference type="EMBL" id="CP113520">
    <property type="protein sequence ID" value="WAJ31014.1"/>
    <property type="molecule type" value="Genomic_DNA"/>
</dbReference>
<gene>
    <name evidence="1" type="primary">uvrA</name>
    <name evidence="1" type="ORF">OXU80_12740</name>
</gene>
<name>A0ACD4NWC4_9HYPH</name>
<keyword evidence="2" id="KW-1185">Reference proteome</keyword>
<proteinExistence type="predicted"/>
<dbReference type="EC" id="3.1.25.-" evidence="1"/>
<protein>
    <submittedName>
        <fullName evidence="1">Excinuclease ABC subunit UvrA</fullName>
        <ecNumber evidence="1">3.1.25.-</ecNumber>
    </submittedName>
</protein>
<keyword evidence="1" id="KW-0378">Hydrolase</keyword>
<dbReference type="Proteomes" id="UP001163223">
    <property type="component" value="Chromosome"/>
</dbReference>
<evidence type="ECO:0000313" key="1">
    <source>
        <dbReference type="EMBL" id="WAJ31014.1"/>
    </source>
</evidence>
<evidence type="ECO:0000313" key="2">
    <source>
        <dbReference type="Proteomes" id="UP001163223"/>
    </source>
</evidence>
<organism evidence="1 2">
    <name type="scientific">Antarcticirhabdus aurantiaca</name>
    <dbReference type="NCBI Taxonomy" id="2606717"/>
    <lineage>
        <taxon>Bacteria</taxon>
        <taxon>Pseudomonadati</taxon>
        <taxon>Pseudomonadota</taxon>
        <taxon>Alphaproteobacteria</taxon>
        <taxon>Hyphomicrobiales</taxon>
        <taxon>Aurantimonadaceae</taxon>
        <taxon>Antarcticirhabdus</taxon>
    </lineage>
</organism>
<sequence length="960" mass="105351">MKNTISIRGAREHNLKNVDLDLPRDSLIVMTGLSGSGKSSLAFDTIYAEGQRRYVESLSAYARQFLEMMQKPDVDQIDGLSPAISIEQKTTSKNPRSTVGTVTEIYDYLRLLFARVGVPYSPATGLPIESQTVSQMVDRVLALEEGTRLYLLAPIARGRKGEYKKELADLQKKGFQRVRIDGEFHDIADAPALDKKFKHDIEVVVDRIVVRGDLKTRLADSLETALRLADGIAVAEFADGVDENNKPKQLVFSEKFACPVSGFTIPEIEPRLFSFNNPFGACPTCDGLGAQQSVDPKLIVPDEQRTLKNGAIAPWAKSTSPYYGQTLDALGKLLGFKQTTRWSDLTPDQKKAILYGTGKQKVEFQYNDGLRSYTTQKTFEGIIPNLERRYKETDSAWSREEIERFMSATPCPACGGTRLKPEALAVKIGGHHIAQVTEKSIREAGDWFEALPAALTGKQNEIAVRILKEIRERLRFLNDVGLEYLTLARASGTLSGGESQRIRLASQIGSGLTGVLYVLDEPSIGLHQRDNERLLVTLKHLRDIGNTVIVVEHDEDAILAADHVVDIGPAAGIHGGQVIATGTPDEVKAHPDSLTGKYLSGELGVAVPAKRRKAQKDKLIKVVGARGNNLKNVSADIPVGLFTCVTGVSGGGKSTFLIETLFKAASRRLANAREVPAEHDRIDGLEHLDKIIDIDQSPIGRTPRSNPATYTGAFTPIRDWFAGLPEAKARGYQAGRFSFNVKGGRCEACQGDGVLKIEMHFLPDVYVTCDVCHGKRYNRETLEVTFKEKSIADVLDMTVEEGVDFFAAVPAVRDKLATLKEVGLGYIKVGQQATTLSGGEAQRVKLAKELSRRATGRTIYILDEPTTGLHFHDVAKLLEVLHDLVDRGNTVVVIEHNLEVIKTADWVIDIGPEGGINGGEIVATGTPEDIVKAKRSYTGRFLKDLLQRRPPRQTRAEAAE</sequence>
<reference evidence="1" key="1">
    <citation type="submission" date="2022-11" db="EMBL/GenBank/DDBJ databases">
        <title>beta-Carotene-producing bacterium, Jeongeuplla avenae sp. nov., alleviates the salt stress of Arabidopsis seedlings.</title>
        <authorList>
            <person name="Jiang L."/>
            <person name="Lee J."/>
        </authorList>
    </citation>
    <scope>NUCLEOTIDE SEQUENCE</scope>
    <source>
        <strain evidence="1">DY_R2A_6</strain>
    </source>
</reference>
<accession>A0ACD4NWC4</accession>